<feature type="transmembrane region" description="Helical" evidence="1">
    <location>
        <begin position="416"/>
        <end position="440"/>
    </location>
</feature>
<feature type="transmembrane region" description="Helical" evidence="1">
    <location>
        <begin position="452"/>
        <end position="471"/>
    </location>
</feature>
<dbReference type="KEGG" id="xdi:EZH22_09130"/>
<reference evidence="3 4" key="1">
    <citation type="submission" date="2020-10" db="EMBL/GenBank/DDBJ databases">
        <title>Degradation of 1,4-Dioxane by Xanthobacter sp. YN2, via a Novel Group-2 Soluble Di-Iron Monooxygenase.</title>
        <authorList>
            <person name="Ma F."/>
            <person name="Wang Y."/>
            <person name="Yang J."/>
            <person name="Guo H."/>
            <person name="Su D."/>
            <person name="Yu L."/>
        </authorList>
    </citation>
    <scope>NUCLEOTIDE SEQUENCE [LARGE SCALE GENOMIC DNA]</scope>
    <source>
        <strain evidence="3 4">YN2</strain>
    </source>
</reference>
<sequence length="718" mass="78051">MLLLGVIYVSQALTPSSYGQVLTHIGADKDGLVFGEPRDIRTDEYLVLTPFIQMALRSGFQRHETISPYGQDLRNYYALPLLDWALPFKPQLWAFFFADPAFAYSAYHFALIAAFLFGYAILARQLGAQPNVASAAAVILLGSHFTQFWWSSNAATFALAPWIPVVYLARWPWLLRSAILFYVATVWVLSLVYPPFIISATFAFFILLVAFRPDSLDWRRVALAVLVACGAMATVWAYYGDVAAVMRDTIYPGRREFSGGGMPWLMAVAHLFPYLNLLQFDSLIPDANPCEVGVVSSFLPLSLLVFADHRALGRWIAHHPRAAIVPALGLGLTLCWMMLPVPVELGRLLLWNIIPPTRLLWGAGLILTLGLAVIGSQVPWRINAPRVGVFCALVLAAWLFSKIVVAGVMFPRPDRAVPLMLARAIFDWIIIVPVLGLLLVRTCARVPASANARGPLLAVVAATGLFTFGGFNPLQSAGPIFADHDTPYVRALRMLADAPPHRMAVVEGPVGGMINGLGISALNTVLWKPQVAFFAARLPEMAPDDLRFAFNRYAQIVPMATPDVSVPRMDAVFVPIQRFGTGLPVEIAAECRPAGGAAGDLAEGGVMDAMAATQTAAGRVRVVIRGWAVLENWSAGQRLAVCLQPGQPAPMRILAASAVRVPRLDVATYFKDDALALSGFLLELNIAADPPAQAFPLTALALVSHDPARGGHRLRQLP</sequence>
<protein>
    <recommendedName>
        <fullName evidence="2">DUF7657 domain-containing protein</fullName>
    </recommendedName>
</protein>
<proteinExistence type="predicted"/>
<feature type="transmembrane region" description="Helical" evidence="1">
    <location>
        <begin position="387"/>
        <end position="410"/>
    </location>
</feature>
<name>A0A974PRN5_9HYPH</name>
<evidence type="ECO:0000259" key="2">
    <source>
        <dbReference type="Pfam" id="PF24677"/>
    </source>
</evidence>
<evidence type="ECO:0000256" key="1">
    <source>
        <dbReference type="SAM" id="Phobius"/>
    </source>
</evidence>
<feature type="transmembrane region" description="Helical" evidence="1">
    <location>
        <begin position="156"/>
        <end position="173"/>
    </location>
</feature>
<feature type="domain" description="DUF7657" evidence="2">
    <location>
        <begin position="2"/>
        <end position="372"/>
    </location>
</feature>
<accession>A0A974PRN5</accession>
<feature type="transmembrane region" description="Helical" evidence="1">
    <location>
        <begin position="321"/>
        <end position="339"/>
    </location>
</feature>
<dbReference type="EMBL" id="CP063362">
    <property type="protein sequence ID" value="QRG08430.1"/>
    <property type="molecule type" value="Genomic_DNA"/>
</dbReference>
<keyword evidence="1" id="KW-1133">Transmembrane helix</keyword>
<feature type="transmembrane region" description="Helical" evidence="1">
    <location>
        <begin position="359"/>
        <end position="380"/>
    </location>
</feature>
<dbReference type="Pfam" id="PF24677">
    <property type="entry name" value="DUF7657"/>
    <property type="match status" value="1"/>
</dbReference>
<dbReference type="InterPro" id="IPR056074">
    <property type="entry name" value="DUF7657"/>
</dbReference>
<gene>
    <name evidence="3" type="ORF">EZH22_09130</name>
</gene>
<dbReference type="RefSeq" id="WP_203195338.1">
    <property type="nucleotide sequence ID" value="NZ_CP063362.1"/>
</dbReference>
<keyword evidence="1" id="KW-0472">Membrane</keyword>
<keyword evidence="4" id="KW-1185">Reference proteome</keyword>
<evidence type="ECO:0000313" key="4">
    <source>
        <dbReference type="Proteomes" id="UP000596427"/>
    </source>
</evidence>
<feature type="transmembrane region" description="Helical" evidence="1">
    <location>
        <begin position="180"/>
        <end position="209"/>
    </location>
</feature>
<feature type="transmembrane region" description="Helical" evidence="1">
    <location>
        <begin position="101"/>
        <end position="120"/>
    </location>
</feature>
<evidence type="ECO:0000313" key="3">
    <source>
        <dbReference type="EMBL" id="QRG08430.1"/>
    </source>
</evidence>
<feature type="transmembrane region" description="Helical" evidence="1">
    <location>
        <begin position="261"/>
        <end position="280"/>
    </location>
</feature>
<dbReference type="AlphaFoldDB" id="A0A974PRN5"/>
<dbReference type="Proteomes" id="UP000596427">
    <property type="component" value="Chromosome"/>
</dbReference>
<feature type="transmembrane region" description="Helical" evidence="1">
    <location>
        <begin position="221"/>
        <end position="240"/>
    </location>
</feature>
<keyword evidence="1" id="KW-0812">Transmembrane</keyword>
<organism evidence="3 4">
    <name type="scientific">Xanthobacter dioxanivorans</name>
    <dbReference type="NCBI Taxonomy" id="2528964"/>
    <lineage>
        <taxon>Bacteria</taxon>
        <taxon>Pseudomonadati</taxon>
        <taxon>Pseudomonadota</taxon>
        <taxon>Alphaproteobacteria</taxon>
        <taxon>Hyphomicrobiales</taxon>
        <taxon>Xanthobacteraceae</taxon>
        <taxon>Xanthobacter</taxon>
    </lineage>
</organism>